<evidence type="ECO:0000256" key="1">
    <source>
        <dbReference type="ARBA" id="ARBA00004245"/>
    </source>
</evidence>
<sequence>LRTLVAARDQLLEQQGEQLHRLEMERRRLHNLAQELKGNIRVFCRVRPVLPEEEARQQSLEHLHFPPDNDKSLVLFKPNESRLGNEHRGDVRYDFSFDRVFQPGASQQEIFEEIELLVQVREGETAPK</sequence>
<evidence type="ECO:0000256" key="3">
    <source>
        <dbReference type="ARBA" id="ARBA00022741"/>
    </source>
</evidence>
<organism evidence="10 11">
    <name type="scientific">Todus mexicanus</name>
    <name type="common">Puerto Rican tody</name>
    <dbReference type="NCBI Taxonomy" id="135184"/>
    <lineage>
        <taxon>Eukaryota</taxon>
        <taxon>Metazoa</taxon>
        <taxon>Chordata</taxon>
        <taxon>Craniata</taxon>
        <taxon>Vertebrata</taxon>
        <taxon>Euteleostomi</taxon>
        <taxon>Archelosauria</taxon>
        <taxon>Archosauria</taxon>
        <taxon>Dinosauria</taxon>
        <taxon>Saurischia</taxon>
        <taxon>Theropoda</taxon>
        <taxon>Coelurosauria</taxon>
        <taxon>Aves</taxon>
        <taxon>Neognathae</taxon>
        <taxon>Neoaves</taxon>
        <taxon>Telluraves</taxon>
        <taxon>Coraciimorphae</taxon>
        <taxon>Coraciiformes</taxon>
        <taxon>Todidae</taxon>
        <taxon>Todus</taxon>
    </lineage>
</organism>
<dbReference type="PROSITE" id="PS50067">
    <property type="entry name" value="KINESIN_MOTOR_2"/>
    <property type="match status" value="1"/>
</dbReference>
<dbReference type="Gene3D" id="3.40.850.10">
    <property type="entry name" value="Kinesin motor domain"/>
    <property type="match status" value="1"/>
</dbReference>
<keyword evidence="8" id="KW-0175">Coiled coil</keyword>
<keyword evidence="4" id="KW-0067">ATP-binding</keyword>
<evidence type="ECO:0000256" key="4">
    <source>
        <dbReference type="ARBA" id="ARBA00022840"/>
    </source>
</evidence>
<feature type="non-terminal residue" evidence="10">
    <location>
        <position position="1"/>
    </location>
</feature>
<feature type="domain" description="Kinesin motor" evidence="9">
    <location>
        <begin position="39"/>
        <end position="128"/>
    </location>
</feature>
<dbReference type="Pfam" id="PF16796">
    <property type="entry name" value="Microtub_bd"/>
    <property type="match status" value="1"/>
</dbReference>
<keyword evidence="6" id="KW-0963">Cytoplasm</keyword>
<dbReference type="InterPro" id="IPR027640">
    <property type="entry name" value="Kinesin-like_fam"/>
</dbReference>
<dbReference type="PANTHER" id="PTHR47972">
    <property type="entry name" value="KINESIN-LIKE PROTEIN KLP-3"/>
    <property type="match status" value="1"/>
</dbReference>
<dbReference type="InterPro" id="IPR027417">
    <property type="entry name" value="P-loop_NTPase"/>
</dbReference>
<feature type="non-terminal residue" evidence="10">
    <location>
        <position position="128"/>
    </location>
</feature>
<proteinExistence type="inferred from homology"/>
<keyword evidence="6" id="KW-0206">Cytoskeleton</keyword>
<dbReference type="GO" id="GO:0005524">
    <property type="term" value="F:ATP binding"/>
    <property type="evidence" value="ECO:0007669"/>
    <property type="project" value="UniProtKB-KW"/>
</dbReference>
<dbReference type="InterPro" id="IPR001752">
    <property type="entry name" value="Kinesin_motor_dom"/>
</dbReference>
<keyword evidence="5" id="KW-0505">Motor protein</keyword>
<dbReference type="GO" id="GO:0008017">
    <property type="term" value="F:microtubule binding"/>
    <property type="evidence" value="ECO:0007669"/>
    <property type="project" value="InterPro"/>
</dbReference>
<comment type="caution">
    <text evidence="7">Lacks conserved residue(s) required for the propagation of feature annotation.</text>
</comment>
<evidence type="ECO:0000256" key="8">
    <source>
        <dbReference type="SAM" id="Coils"/>
    </source>
</evidence>
<name>A0A851D876_TODME</name>
<dbReference type="InterPro" id="IPR031852">
    <property type="entry name" value="Vik1/Cik1_MT-bd"/>
</dbReference>
<protein>
    <submittedName>
        <fullName evidence="10">CTK2 protein</fullName>
    </submittedName>
</protein>
<comment type="subcellular location">
    <subcellularLocation>
        <location evidence="1">Cytoplasm</location>
        <location evidence="1">Cytoskeleton</location>
    </subcellularLocation>
</comment>
<evidence type="ECO:0000256" key="6">
    <source>
        <dbReference type="ARBA" id="ARBA00023212"/>
    </source>
</evidence>
<keyword evidence="2" id="KW-0493">Microtubule</keyword>
<accession>A0A851D876</accession>
<dbReference type="EMBL" id="WEIS01037325">
    <property type="protein sequence ID" value="NWI65465.1"/>
    <property type="molecule type" value="Genomic_DNA"/>
</dbReference>
<comment type="caution">
    <text evidence="10">The sequence shown here is derived from an EMBL/GenBank/DDBJ whole genome shotgun (WGS) entry which is preliminary data.</text>
</comment>
<dbReference type="OrthoDB" id="3176171at2759"/>
<evidence type="ECO:0000259" key="9">
    <source>
        <dbReference type="PROSITE" id="PS50067"/>
    </source>
</evidence>
<evidence type="ECO:0000256" key="5">
    <source>
        <dbReference type="ARBA" id="ARBA00023175"/>
    </source>
</evidence>
<dbReference type="GO" id="GO:0007018">
    <property type="term" value="P:microtubule-based movement"/>
    <property type="evidence" value="ECO:0007669"/>
    <property type="project" value="InterPro"/>
</dbReference>
<comment type="similarity">
    <text evidence="7">Belongs to the TRAFAC class myosin-kinesin ATPase superfamily. Kinesin family.</text>
</comment>
<dbReference type="GO" id="GO:0005874">
    <property type="term" value="C:microtubule"/>
    <property type="evidence" value="ECO:0007669"/>
    <property type="project" value="UniProtKB-KW"/>
</dbReference>
<dbReference type="InterPro" id="IPR036961">
    <property type="entry name" value="Kinesin_motor_dom_sf"/>
</dbReference>
<keyword evidence="11" id="KW-1185">Reference proteome</keyword>
<evidence type="ECO:0000313" key="10">
    <source>
        <dbReference type="EMBL" id="NWI65465.1"/>
    </source>
</evidence>
<evidence type="ECO:0000256" key="2">
    <source>
        <dbReference type="ARBA" id="ARBA00022701"/>
    </source>
</evidence>
<feature type="coiled-coil region" evidence="8">
    <location>
        <begin position="12"/>
        <end position="39"/>
    </location>
</feature>
<dbReference type="Proteomes" id="UP000660247">
    <property type="component" value="Unassembled WGS sequence"/>
</dbReference>
<dbReference type="PANTHER" id="PTHR47972:SF45">
    <property type="entry name" value="PROTEIN CLARET SEGREGATIONAL"/>
    <property type="match status" value="1"/>
</dbReference>
<dbReference type="AlphaFoldDB" id="A0A851D876"/>
<dbReference type="GO" id="GO:0003777">
    <property type="term" value="F:microtubule motor activity"/>
    <property type="evidence" value="ECO:0007669"/>
    <property type="project" value="InterPro"/>
</dbReference>
<evidence type="ECO:0000313" key="11">
    <source>
        <dbReference type="Proteomes" id="UP000660247"/>
    </source>
</evidence>
<reference evidence="10" key="1">
    <citation type="submission" date="2019-10" db="EMBL/GenBank/DDBJ databases">
        <title>Bird 10,000 Genomes (B10K) Project - Family phase.</title>
        <authorList>
            <person name="Zhang G."/>
        </authorList>
    </citation>
    <scope>NUCLEOTIDE SEQUENCE</scope>
    <source>
        <strain evidence="10">B10K-DU-002-69</strain>
        <tissue evidence="10">Muscle</tissue>
    </source>
</reference>
<evidence type="ECO:0000256" key="7">
    <source>
        <dbReference type="PROSITE-ProRule" id="PRU00283"/>
    </source>
</evidence>
<keyword evidence="3" id="KW-0547">Nucleotide-binding</keyword>
<gene>
    <name evidence="10" type="primary">Ctk2</name>
    <name evidence="10" type="ORF">TODMEX_R09608</name>
</gene>
<dbReference type="SUPFAM" id="SSF52540">
    <property type="entry name" value="P-loop containing nucleoside triphosphate hydrolases"/>
    <property type="match status" value="1"/>
</dbReference>